<feature type="compositionally biased region" description="Low complexity" evidence="1">
    <location>
        <begin position="8"/>
        <end position="20"/>
    </location>
</feature>
<feature type="region of interest" description="Disordered" evidence="1">
    <location>
        <begin position="1"/>
        <end position="70"/>
    </location>
</feature>
<feature type="region of interest" description="Disordered" evidence="1">
    <location>
        <begin position="395"/>
        <end position="476"/>
    </location>
</feature>
<organism evidence="2 3">
    <name type="scientific">Diplodia corticola</name>
    <dbReference type="NCBI Taxonomy" id="236234"/>
    <lineage>
        <taxon>Eukaryota</taxon>
        <taxon>Fungi</taxon>
        <taxon>Dikarya</taxon>
        <taxon>Ascomycota</taxon>
        <taxon>Pezizomycotina</taxon>
        <taxon>Dothideomycetes</taxon>
        <taxon>Dothideomycetes incertae sedis</taxon>
        <taxon>Botryosphaeriales</taxon>
        <taxon>Botryosphaeriaceae</taxon>
        <taxon>Diplodia</taxon>
    </lineage>
</organism>
<name>A0A1J9RS37_9PEZI</name>
<feature type="region of interest" description="Disordered" evidence="1">
    <location>
        <begin position="202"/>
        <end position="246"/>
    </location>
</feature>
<comment type="caution">
    <text evidence="2">The sequence shown here is derived from an EMBL/GenBank/DDBJ whole genome shotgun (WGS) entry which is preliminary data.</text>
</comment>
<dbReference type="Proteomes" id="UP000183809">
    <property type="component" value="Unassembled WGS sequence"/>
</dbReference>
<reference evidence="2 3" key="1">
    <citation type="submission" date="2016-10" db="EMBL/GenBank/DDBJ databases">
        <title>Proteomics and genomics reveal pathogen-plant mechanisms compatible with a hemibiotrophic lifestyle of Diplodia corticola.</title>
        <authorList>
            <person name="Fernandes I."/>
            <person name="De Jonge R."/>
            <person name="Van De Peer Y."/>
            <person name="Devreese B."/>
            <person name="Alves A."/>
            <person name="Esteves A.C."/>
        </authorList>
    </citation>
    <scope>NUCLEOTIDE SEQUENCE [LARGE SCALE GENOMIC DNA]</scope>
    <source>
        <strain evidence="2 3">CBS 112549</strain>
    </source>
</reference>
<sequence length="476" mass="52346">MQQDVETASDGASSDSSLSDYMEVSTPSPTPPKYPDAPDDTCVPATANNETDQADETYQTNQTDEIDQTDHGGVPEAIIHNETKKPPVPAWMTDPAGRVEITVVPSVDKPHTEVTVGVHYCTLTHVELVGLMHMKQLDLDSHEYRKEAARLAEQRRFQIQPFHPAVARRQQLPGCDHLLQSQPASLPLDPVRDALIANDSDIQNAQGIPQRNGNGDVDVNASTQNKQPAPTNDAANTAQTTQAPQSSQRSDTVYVVLIQYQPMVEYGGSQFEFAVQDQRPKTDGFSTVEHYTKAFRLQADAKNYALHLFTQRVTLDYRYIMQKAWDDLSLEEIRAYGVTEDGPSPHIRGFRMSSIADPHYWQVRFGCDEEFCRISVIPVKSSDSKLQNMPFVEAGQPHGCVPTSLEPPKRPSKTRVDAEMADGAEGTTSTEATSNLEQSIPADNVVSMGTVPSGTIPMETVSMETGPTEPPLLNKG</sequence>
<feature type="compositionally biased region" description="Polar residues" evidence="1">
    <location>
        <begin position="426"/>
        <end position="438"/>
    </location>
</feature>
<dbReference type="OrthoDB" id="10443520at2759"/>
<gene>
    <name evidence="2" type="ORF">BKCO1_1700029</name>
</gene>
<feature type="compositionally biased region" description="Polar residues" evidence="1">
    <location>
        <begin position="46"/>
        <end position="63"/>
    </location>
</feature>
<feature type="compositionally biased region" description="Polar residues" evidence="1">
    <location>
        <begin position="202"/>
        <end position="213"/>
    </location>
</feature>
<feature type="compositionally biased region" description="Low complexity" evidence="1">
    <location>
        <begin position="227"/>
        <end position="246"/>
    </location>
</feature>
<proteinExistence type="predicted"/>
<dbReference type="GeneID" id="31011899"/>
<dbReference type="AlphaFoldDB" id="A0A1J9RS37"/>
<dbReference type="RefSeq" id="XP_020131623.1">
    <property type="nucleotide sequence ID" value="XM_020271640.1"/>
</dbReference>
<dbReference type="EMBL" id="MNUE01000017">
    <property type="protein sequence ID" value="OJD35363.1"/>
    <property type="molecule type" value="Genomic_DNA"/>
</dbReference>
<evidence type="ECO:0000313" key="2">
    <source>
        <dbReference type="EMBL" id="OJD35363.1"/>
    </source>
</evidence>
<protein>
    <submittedName>
        <fullName evidence="2">Uncharacterized protein</fullName>
    </submittedName>
</protein>
<accession>A0A1J9RS37</accession>
<keyword evidence="3" id="KW-1185">Reference proteome</keyword>
<evidence type="ECO:0000313" key="3">
    <source>
        <dbReference type="Proteomes" id="UP000183809"/>
    </source>
</evidence>
<evidence type="ECO:0000256" key="1">
    <source>
        <dbReference type="SAM" id="MobiDB-lite"/>
    </source>
</evidence>